<gene>
    <name evidence="1" type="ORF">AVEN_257278_1</name>
</gene>
<evidence type="ECO:0000313" key="2">
    <source>
        <dbReference type="Proteomes" id="UP000499080"/>
    </source>
</evidence>
<dbReference type="Proteomes" id="UP000499080">
    <property type="component" value="Unassembled WGS sequence"/>
</dbReference>
<comment type="caution">
    <text evidence="1">The sequence shown here is derived from an EMBL/GenBank/DDBJ whole genome shotgun (WGS) entry which is preliminary data.</text>
</comment>
<protein>
    <submittedName>
        <fullName evidence="1">Uncharacterized protein</fullName>
    </submittedName>
</protein>
<evidence type="ECO:0000313" key="1">
    <source>
        <dbReference type="EMBL" id="GBM62682.1"/>
    </source>
</evidence>
<proteinExistence type="predicted"/>
<name>A0A4Y2HBK9_ARAVE</name>
<accession>A0A4Y2HBK9</accession>
<dbReference type="AlphaFoldDB" id="A0A4Y2HBK9"/>
<organism evidence="1 2">
    <name type="scientific">Araneus ventricosus</name>
    <name type="common">Orbweaver spider</name>
    <name type="synonym">Epeira ventricosa</name>
    <dbReference type="NCBI Taxonomy" id="182803"/>
    <lineage>
        <taxon>Eukaryota</taxon>
        <taxon>Metazoa</taxon>
        <taxon>Ecdysozoa</taxon>
        <taxon>Arthropoda</taxon>
        <taxon>Chelicerata</taxon>
        <taxon>Arachnida</taxon>
        <taxon>Araneae</taxon>
        <taxon>Araneomorphae</taxon>
        <taxon>Entelegynae</taxon>
        <taxon>Araneoidea</taxon>
        <taxon>Araneidae</taxon>
        <taxon>Araneus</taxon>
    </lineage>
</organism>
<sequence>MPSLYAISREENAPSYNLLDDLVQTHYDADTAFFCHLNSRRLLSSFPFKTGQFWEDTTFNCTLPTSHHTTPSWLWHGNGLRLGRIIVPPTALISEVISETHLFSKAANRLRPAFVLVRENFFSPPGTAGFSVRELKAFLAEIVLTTPTSEDK</sequence>
<reference evidence="1 2" key="1">
    <citation type="journal article" date="2019" name="Sci. Rep.">
        <title>Orb-weaving spider Araneus ventricosus genome elucidates the spidroin gene catalogue.</title>
        <authorList>
            <person name="Kono N."/>
            <person name="Nakamura H."/>
            <person name="Ohtoshi R."/>
            <person name="Moran D.A.P."/>
            <person name="Shinohara A."/>
            <person name="Yoshida Y."/>
            <person name="Fujiwara M."/>
            <person name="Mori M."/>
            <person name="Tomita M."/>
            <person name="Arakawa K."/>
        </authorList>
    </citation>
    <scope>NUCLEOTIDE SEQUENCE [LARGE SCALE GENOMIC DNA]</scope>
</reference>
<keyword evidence="2" id="KW-1185">Reference proteome</keyword>
<dbReference type="EMBL" id="BGPR01001829">
    <property type="protein sequence ID" value="GBM62682.1"/>
    <property type="molecule type" value="Genomic_DNA"/>
</dbReference>